<feature type="transmembrane region" description="Helical" evidence="2">
    <location>
        <begin position="178"/>
        <end position="196"/>
    </location>
</feature>
<keyword evidence="2" id="KW-0472">Membrane</keyword>
<dbReference type="Pfam" id="PF14223">
    <property type="entry name" value="Retrotran_gag_2"/>
    <property type="match status" value="1"/>
</dbReference>
<sequence>MTKEETIAKFNVRVLDIAKESDALGEKMSDSKLVRKVRRSLPSKFNMKVTTIEEANDLSKMKLDELFGSLQTFELNLGDGENKKKPSLALTSIKEKLTEEHQVSQNKDSLAESMVLLTKQVTKLKKVASDVPEETTTSTEDHVSSFDNHTSELQSTEGPGEPSIPRSPSGHVVFFERFLRLVLFILALSVSRLLTYRLTSMTRMLRSFIKSTSVGSIFIFRLNCLINILAITLPTDYAVSYPTPERLAAELIEGTVSVRPIDG</sequence>
<evidence type="ECO:0000256" key="1">
    <source>
        <dbReference type="SAM" id="MobiDB-lite"/>
    </source>
</evidence>
<name>A0A5D3CGS2_CUCMM</name>
<comment type="caution">
    <text evidence="4">The sequence shown here is derived from an EMBL/GenBank/DDBJ whole genome shotgun (WGS) entry which is preliminary data.</text>
</comment>
<dbReference type="EMBL" id="SSTE01006658">
    <property type="protein sequence ID" value="KAA0058969.1"/>
    <property type="molecule type" value="Genomic_DNA"/>
</dbReference>
<proteinExistence type="predicted"/>
<dbReference type="Proteomes" id="UP000321393">
    <property type="component" value="Unassembled WGS sequence"/>
</dbReference>
<keyword evidence="2" id="KW-1133">Transmembrane helix</keyword>
<keyword evidence="2" id="KW-0812">Transmembrane</keyword>
<evidence type="ECO:0000256" key="2">
    <source>
        <dbReference type="SAM" id="Phobius"/>
    </source>
</evidence>
<accession>A0A5D3CGS2</accession>
<organism evidence="4 6">
    <name type="scientific">Cucumis melo var. makuwa</name>
    <name type="common">Oriental melon</name>
    <dbReference type="NCBI Taxonomy" id="1194695"/>
    <lineage>
        <taxon>Eukaryota</taxon>
        <taxon>Viridiplantae</taxon>
        <taxon>Streptophyta</taxon>
        <taxon>Embryophyta</taxon>
        <taxon>Tracheophyta</taxon>
        <taxon>Spermatophyta</taxon>
        <taxon>Magnoliopsida</taxon>
        <taxon>eudicotyledons</taxon>
        <taxon>Gunneridae</taxon>
        <taxon>Pentapetalae</taxon>
        <taxon>rosids</taxon>
        <taxon>fabids</taxon>
        <taxon>Cucurbitales</taxon>
        <taxon>Cucurbitaceae</taxon>
        <taxon>Benincaseae</taxon>
        <taxon>Cucumis</taxon>
    </lineage>
</organism>
<dbReference type="EMBL" id="SSTD01010954">
    <property type="protein sequence ID" value="TYK11001.1"/>
    <property type="molecule type" value="Genomic_DNA"/>
</dbReference>
<feature type="region of interest" description="Disordered" evidence="1">
    <location>
        <begin position="128"/>
        <end position="166"/>
    </location>
</feature>
<dbReference type="OrthoDB" id="7920740at2759"/>
<feature type="transmembrane region" description="Helical" evidence="2">
    <location>
        <begin position="208"/>
        <end position="233"/>
    </location>
</feature>
<protein>
    <submittedName>
        <fullName evidence="4">Gag-pol polyprotein</fullName>
    </submittedName>
</protein>
<feature type="compositionally biased region" description="Polar residues" evidence="1">
    <location>
        <begin position="145"/>
        <end position="157"/>
    </location>
</feature>
<evidence type="ECO:0000313" key="5">
    <source>
        <dbReference type="Proteomes" id="UP000321393"/>
    </source>
</evidence>
<reference evidence="5 6" key="1">
    <citation type="submission" date="2019-08" db="EMBL/GenBank/DDBJ databases">
        <title>Draft genome sequences of two oriental melons (Cucumis melo L. var makuwa).</title>
        <authorList>
            <person name="Kwon S.-Y."/>
        </authorList>
    </citation>
    <scope>NUCLEOTIDE SEQUENCE [LARGE SCALE GENOMIC DNA]</scope>
    <source>
        <strain evidence="6">cv. Chang Bougi</strain>
        <strain evidence="5">cv. SW 3</strain>
        <tissue evidence="4">Leaf</tissue>
    </source>
</reference>
<dbReference type="AlphaFoldDB" id="A0A5D3CGS2"/>
<dbReference type="Proteomes" id="UP000321947">
    <property type="component" value="Unassembled WGS sequence"/>
</dbReference>
<evidence type="ECO:0000313" key="3">
    <source>
        <dbReference type="EMBL" id="KAA0058969.1"/>
    </source>
</evidence>
<evidence type="ECO:0000313" key="4">
    <source>
        <dbReference type="EMBL" id="TYK11001.1"/>
    </source>
</evidence>
<gene>
    <name evidence="4" type="ORF">E5676_scaffold874G00380</name>
    <name evidence="3" type="ORF">E6C27_scaffold98G001550</name>
</gene>
<evidence type="ECO:0000313" key="6">
    <source>
        <dbReference type="Proteomes" id="UP000321947"/>
    </source>
</evidence>